<feature type="compositionally biased region" description="Pro residues" evidence="8">
    <location>
        <begin position="12"/>
        <end position="32"/>
    </location>
</feature>
<dbReference type="SUPFAM" id="SSF160964">
    <property type="entry name" value="MalF N-terminal region-like"/>
    <property type="match status" value="1"/>
</dbReference>
<dbReference type="AlphaFoldDB" id="F2RGG8"/>
<dbReference type="GO" id="GO:0055085">
    <property type="term" value="P:transmembrane transport"/>
    <property type="evidence" value="ECO:0007669"/>
    <property type="project" value="InterPro"/>
</dbReference>
<comment type="similarity">
    <text evidence="7">Belongs to the binding-protein-dependent transport system permease family.</text>
</comment>
<keyword evidence="5 7" id="KW-1133">Transmembrane helix</keyword>
<dbReference type="PATRIC" id="fig|953739.5.peg.1819"/>
<keyword evidence="6 7" id="KW-0472">Membrane</keyword>
<keyword evidence="2 7" id="KW-0813">Transport</keyword>
<evidence type="ECO:0000256" key="1">
    <source>
        <dbReference type="ARBA" id="ARBA00004651"/>
    </source>
</evidence>
<reference evidence="10 11" key="1">
    <citation type="journal article" date="2011" name="BMC Genomics">
        <title>Genome-wide analysis of the role of GlnR in Streptomyces venezuelae provides new insights into global nitrogen regulation in actinomycetes.</title>
        <authorList>
            <person name="Pullan S.T."/>
            <person name="Bibb M.J."/>
            <person name="Merrick M."/>
        </authorList>
    </citation>
    <scope>NUCLEOTIDE SEQUENCE [LARGE SCALE GENOMIC DNA]</scope>
    <source>
        <strain evidence="10">ATCC 10712</strain>
    </source>
</reference>
<feature type="domain" description="ABC transmembrane type-1" evidence="9">
    <location>
        <begin position="122"/>
        <end position="337"/>
    </location>
</feature>
<dbReference type="InterPro" id="IPR051393">
    <property type="entry name" value="ABC_transporter_permease"/>
</dbReference>
<accession>F2RGG8</accession>
<protein>
    <submittedName>
        <fullName evidence="10">Predicted rhamnose oligosaccharide ABC transport system, permease component 2</fullName>
    </submittedName>
</protein>
<evidence type="ECO:0000256" key="8">
    <source>
        <dbReference type="SAM" id="MobiDB-lite"/>
    </source>
</evidence>
<dbReference type="PROSITE" id="PS50928">
    <property type="entry name" value="ABC_TM1"/>
    <property type="match status" value="1"/>
</dbReference>
<evidence type="ECO:0000256" key="5">
    <source>
        <dbReference type="ARBA" id="ARBA00022989"/>
    </source>
</evidence>
<evidence type="ECO:0000256" key="4">
    <source>
        <dbReference type="ARBA" id="ARBA00022692"/>
    </source>
</evidence>
<dbReference type="EMBL" id="FR845719">
    <property type="protein sequence ID" value="CCA59888.1"/>
    <property type="molecule type" value="Genomic_DNA"/>
</dbReference>
<dbReference type="GO" id="GO:0005886">
    <property type="term" value="C:plasma membrane"/>
    <property type="evidence" value="ECO:0007669"/>
    <property type="project" value="UniProtKB-SubCell"/>
</dbReference>
<dbReference type="Proteomes" id="UP000006854">
    <property type="component" value="Chromosome"/>
</dbReference>
<dbReference type="KEGG" id="sve:SVEN_6602"/>
<dbReference type="RefSeq" id="WP_015037783.1">
    <property type="nucleotide sequence ID" value="NC_018750.1"/>
</dbReference>
<evidence type="ECO:0000313" key="10">
    <source>
        <dbReference type="EMBL" id="CCA59888.1"/>
    </source>
</evidence>
<feature type="transmembrane region" description="Helical" evidence="7">
    <location>
        <begin position="208"/>
        <end position="231"/>
    </location>
</feature>
<keyword evidence="4 7" id="KW-0812">Transmembrane</keyword>
<dbReference type="HOGENOM" id="CLU_016047_0_2_11"/>
<dbReference type="SUPFAM" id="SSF161098">
    <property type="entry name" value="MetI-like"/>
    <property type="match status" value="1"/>
</dbReference>
<keyword evidence="11" id="KW-1185">Reference proteome</keyword>
<dbReference type="eggNOG" id="COG1175">
    <property type="taxonomic scope" value="Bacteria"/>
</dbReference>
<feature type="transmembrane region" description="Helical" evidence="7">
    <location>
        <begin position="127"/>
        <end position="147"/>
    </location>
</feature>
<feature type="transmembrane region" description="Helical" evidence="7">
    <location>
        <begin position="159"/>
        <end position="180"/>
    </location>
</feature>
<organism evidence="10 11">
    <name type="scientific">Streptomyces venezuelae (strain ATCC 10712 / CBS 650.69 / DSM 40230 / JCM 4526 / NBRC 13096 / PD 04745)</name>
    <dbReference type="NCBI Taxonomy" id="953739"/>
    <lineage>
        <taxon>Bacteria</taxon>
        <taxon>Bacillati</taxon>
        <taxon>Actinomycetota</taxon>
        <taxon>Actinomycetes</taxon>
        <taxon>Kitasatosporales</taxon>
        <taxon>Streptomycetaceae</taxon>
        <taxon>Streptomyces</taxon>
    </lineage>
</organism>
<dbReference type="PANTHER" id="PTHR30193:SF1">
    <property type="entry name" value="ABC TRANSPORTER PERMEASE PROTEIN YESP-RELATED"/>
    <property type="match status" value="1"/>
</dbReference>
<evidence type="ECO:0000313" key="11">
    <source>
        <dbReference type="Proteomes" id="UP000006854"/>
    </source>
</evidence>
<dbReference type="GeneID" id="51867126"/>
<evidence type="ECO:0000256" key="6">
    <source>
        <dbReference type="ARBA" id="ARBA00023136"/>
    </source>
</evidence>
<feature type="transmembrane region" description="Helical" evidence="7">
    <location>
        <begin position="63"/>
        <end position="92"/>
    </location>
</feature>
<keyword evidence="3" id="KW-1003">Cell membrane</keyword>
<sequence>MDAAVTSEPHAPSNPGPHPEAPPGPPNPPAPAPAAAAAPPGGGLPLPTPHRPGRRARARRENLAGYLFMSPWIAGFLLLTAGPMIASLYFAFTDYNLFDAPTWVGLDNFTEMFGDPRWRTSVEVTSWYVVIGTPLKLAAALGVALLLNQSRRGQGFYRAAFYAPSLVGASVSIAIVWRALFSDGAAIDRGQRFLGLEPGGWIGDPDRIIYALVALTVWQFGAPMVIFLAGLKQVPRELYEAAQVDGAGPWRRFWSITLPMISPVLFFNVLLETIHSFQIFGSAYIIGSQGNACGPADGTLVYTCYLYIQGFENSRMGLASAMAWMLLLAVAVVTAFLFWSQRRWVHYEEGAR</sequence>
<dbReference type="OrthoDB" id="4053402at2"/>
<dbReference type="InterPro" id="IPR000515">
    <property type="entry name" value="MetI-like"/>
</dbReference>
<dbReference type="CDD" id="cd06261">
    <property type="entry name" value="TM_PBP2"/>
    <property type="match status" value="1"/>
</dbReference>
<evidence type="ECO:0000256" key="3">
    <source>
        <dbReference type="ARBA" id="ARBA00022475"/>
    </source>
</evidence>
<feature type="transmembrane region" description="Helical" evidence="7">
    <location>
        <begin position="252"/>
        <end position="271"/>
    </location>
</feature>
<gene>
    <name evidence="10" type="ordered locus">SVEN_6602</name>
</gene>
<evidence type="ECO:0000259" key="9">
    <source>
        <dbReference type="PROSITE" id="PS50928"/>
    </source>
</evidence>
<dbReference type="Pfam" id="PF00528">
    <property type="entry name" value="BPD_transp_1"/>
    <property type="match status" value="1"/>
</dbReference>
<proteinExistence type="inferred from homology"/>
<dbReference type="InterPro" id="IPR035906">
    <property type="entry name" value="MetI-like_sf"/>
</dbReference>
<evidence type="ECO:0000256" key="7">
    <source>
        <dbReference type="RuleBase" id="RU363032"/>
    </source>
</evidence>
<dbReference type="PANTHER" id="PTHR30193">
    <property type="entry name" value="ABC TRANSPORTER PERMEASE PROTEIN"/>
    <property type="match status" value="1"/>
</dbReference>
<name>F2RGG8_STRVP</name>
<dbReference type="STRING" id="953739.SVEN_6602"/>
<comment type="subcellular location">
    <subcellularLocation>
        <location evidence="1 7">Cell membrane</location>
        <topology evidence="1 7">Multi-pass membrane protein</topology>
    </subcellularLocation>
</comment>
<feature type="transmembrane region" description="Helical" evidence="7">
    <location>
        <begin position="321"/>
        <end position="339"/>
    </location>
</feature>
<dbReference type="Gene3D" id="1.10.3720.10">
    <property type="entry name" value="MetI-like"/>
    <property type="match status" value="1"/>
</dbReference>
<feature type="region of interest" description="Disordered" evidence="8">
    <location>
        <begin position="1"/>
        <end position="56"/>
    </location>
</feature>
<evidence type="ECO:0000256" key="2">
    <source>
        <dbReference type="ARBA" id="ARBA00022448"/>
    </source>
</evidence>